<dbReference type="AlphaFoldDB" id="A0A9R1UT05"/>
<dbReference type="PANTHER" id="PTHR13271">
    <property type="entry name" value="UNCHARACTERIZED PUTATIVE METHYLTRANSFERASE"/>
    <property type="match status" value="1"/>
</dbReference>
<dbReference type="Gene3D" id="3.90.1420.10">
    <property type="entry name" value="Rubisco LSMT, substrate-binding domain"/>
    <property type="match status" value="1"/>
</dbReference>
<dbReference type="Pfam" id="PF00856">
    <property type="entry name" value="SET"/>
    <property type="match status" value="1"/>
</dbReference>
<dbReference type="FunFam" id="3.90.1420.10:FF:000007">
    <property type="entry name" value="SET domain containing protein"/>
    <property type="match status" value="1"/>
</dbReference>
<reference evidence="5 6" key="1">
    <citation type="journal article" date="2017" name="Nat. Commun.">
        <title>Genome assembly with in vitro proximity ligation data and whole-genome triplication in lettuce.</title>
        <authorList>
            <person name="Reyes-Chin-Wo S."/>
            <person name="Wang Z."/>
            <person name="Yang X."/>
            <person name="Kozik A."/>
            <person name="Arikit S."/>
            <person name="Song C."/>
            <person name="Xia L."/>
            <person name="Froenicke L."/>
            <person name="Lavelle D.O."/>
            <person name="Truco M.J."/>
            <person name="Xia R."/>
            <person name="Zhu S."/>
            <person name="Xu C."/>
            <person name="Xu H."/>
            <person name="Xu X."/>
            <person name="Cox K."/>
            <person name="Korf I."/>
            <person name="Meyers B.C."/>
            <person name="Michelmore R.W."/>
        </authorList>
    </citation>
    <scope>NUCLEOTIDE SEQUENCE [LARGE SCALE GENOMIC DNA]</scope>
    <source>
        <strain evidence="6">cv. Salinas</strain>
        <tissue evidence="5">Seedlings</tissue>
    </source>
</reference>
<name>A0A9R1UT05_LACSA</name>
<evidence type="ECO:0000313" key="6">
    <source>
        <dbReference type="Proteomes" id="UP000235145"/>
    </source>
</evidence>
<protein>
    <recommendedName>
        <fullName evidence="4">SET domain-containing protein</fullName>
    </recommendedName>
</protein>
<dbReference type="OrthoDB" id="341421at2759"/>
<dbReference type="GO" id="GO:0016279">
    <property type="term" value="F:protein-lysine N-methyltransferase activity"/>
    <property type="evidence" value="ECO:0000318"/>
    <property type="project" value="GO_Central"/>
</dbReference>
<dbReference type="Pfam" id="PF09273">
    <property type="entry name" value="Rubis-subs-bind"/>
    <property type="match status" value="1"/>
</dbReference>
<accession>A0A9R1UT05</accession>
<gene>
    <name evidence="5" type="ORF">LSAT_V11C800407120</name>
</gene>
<dbReference type="InterPro" id="IPR050600">
    <property type="entry name" value="SETD3_SETD6_MTase"/>
</dbReference>
<dbReference type="PANTHER" id="PTHR13271:SF116">
    <property type="entry name" value="F21J9.27"/>
    <property type="match status" value="1"/>
</dbReference>
<dbReference type="SUPFAM" id="SSF81822">
    <property type="entry name" value="RuBisCo LSMT C-terminal, substrate-binding domain"/>
    <property type="match status" value="1"/>
</dbReference>
<dbReference type="InterPro" id="IPR015353">
    <property type="entry name" value="Rubisco_LSMT_subst-bd"/>
</dbReference>
<feature type="domain" description="SET" evidence="4">
    <location>
        <begin position="68"/>
        <end position="301"/>
    </location>
</feature>
<evidence type="ECO:0000313" key="5">
    <source>
        <dbReference type="EMBL" id="KAJ0192393.1"/>
    </source>
</evidence>
<evidence type="ECO:0000256" key="2">
    <source>
        <dbReference type="ARBA" id="ARBA00022679"/>
    </source>
</evidence>
<dbReference type="Proteomes" id="UP000235145">
    <property type="component" value="Unassembled WGS sequence"/>
</dbReference>
<dbReference type="FunFam" id="3.90.1410.10:FF:000009">
    <property type="entry name" value="Histone-lysine N-methyltransferase setd3"/>
    <property type="match status" value="1"/>
</dbReference>
<dbReference type="InterPro" id="IPR036464">
    <property type="entry name" value="Rubisco_LSMT_subst-bd_sf"/>
</dbReference>
<dbReference type="Gene3D" id="3.90.1410.10">
    <property type="entry name" value="set domain protein methyltransferase, domain 1"/>
    <property type="match status" value="1"/>
</dbReference>
<proteinExistence type="predicted"/>
<keyword evidence="2" id="KW-0808">Transferase</keyword>
<dbReference type="SUPFAM" id="SSF82199">
    <property type="entry name" value="SET domain"/>
    <property type="match status" value="1"/>
</dbReference>
<dbReference type="CDD" id="cd10527">
    <property type="entry name" value="SET_LSMT"/>
    <property type="match status" value="1"/>
</dbReference>
<dbReference type="SMART" id="SM00317">
    <property type="entry name" value="SET"/>
    <property type="match status" value="1"/>
</dbReference>
<evidence type="ECO:0000259" key="4">
    <source>
        <dbReference type="PROSITE" id="PS50280"/>
    </source>
</evidence>
<keyword evidence="6" id="KW-1185">Reference proteome</keyword>
<evidence type="ECO:0000256" key="1">
    <source>
        <dbReference type="ARBA" id="ARBA00022603"/>
    </source>
</evidence>
<keyword evidence="3" id="KW-0949">S-adenosyl-L-methionine</keyword>
<dbReference type="GO" id="GO:0032259">
    <property type="term" value="P:methylation"/>
    <property type="evidence" value="ECO:0007669"/>
    <property type="project" value="UniProtKB-KW"/>
</dbReference>
<dbReference type="InterPro" id="IPR001214">
    <property type="entry name" value="SET_dom"/>
</dbReference>
<dbReference type="PROSITE" id="PS50280">
    <property type="entry name" value="SET"/>
    <property type="match status" value="1"/>
</dbReference>
<evidence type="ECO:0000256" key="3">
    <source>
        <dbReference type="ARBA" id="ARBA00022691"/>
    </source>
</evidence>
<comment type="caution">
    <text evidence="5">The sequence shown here is derived from an EMBL/GenBank/DDBJ whole genome shotgun (WGS) entry which is preliminary data.</text>
</comment>
<sequence length="496" mass="54957">MSNLMSSTTSKIMLMATRDYCLTINPSTTRVLTFNRRLTCSAAATPRLVPNPPDLIKWVRREGGFVHPSVRIAESGPYGLGLIASEEIPKGSELIALPEHIPLRFPVNDSDGGDESYSNLVNLTRYVPEELWAMKLGLKLLQERAKTGSFWWPYISNLPESFTLPIFFPGEDIKNLQYAPLLYQVNKRCRFLLDFEKEVRREVEDVKLQNHPFGGREVDASSLGWAMSAVSSRAFRLHGAKTGNHSDNIPMMLPLIDMCNHSFTPNAEIVQEQGSGDPKMLVKVVAGMNIKERDHMTLNYGCLSNDFFLLDYGFVVASNPYDCIELKYDGGLFDAASMAAGVSNPNFSSPSSWQKEFLSKLNLEGEHAILKVTLGGPEVVEGRLLAALRALLTNDAESVQTCDLNTLKSLSVEAPLGLGNETAALRTLIALCVIALNHFPTKIMEDESILEKGVLTSTELALKFRIQKKSVIIDVMRDLAKRVKLLSSKESLVSQS</sequence>
<keyword evidence="1" id="KW-0489">Methyltransferase</keyword>
<organism evidence="5 6">
    <name type="scientific">Lactuca sativa</name>
    <name type="common">Garden lettuce</name>
    <dbReference type="NCBI Taxonomy" id="4236"/>
    <lineage>
        <taxon>Eukaryota</taxon>
        <taxon>Viridiplantae</taxon>
        <taxon>Streptophyta</taxon>
        <taxon>Embryophyta</taxon>
        <taxon>Tracheophyta</taxon>
        <taxon>Spermatophyta</taxon>
        <taxon>Magnoliopsida</taxon>
        <taxon>eudicotyledons</taxon>
        <taxon>Gunneridae</taxon>
        <taxon>Pentapetalae</taxon>
        <taxon>asterids</taxon>
        <taxon>campanulids</taxon>
        <taxon>Asterales</taxon>
        <taxon>Asteraceae</taxon>
        <taxon>Cichorioideae</taxon>
        <taxon>Cichorieae</taxon>
        <taxon>Lactucinae</taxon>
        <taxon>Lactuca</taxon>
    </lineage>
</organism>
<dbReference type="EMBL" id="NBSK02000008">
    <property type="protein sequence ID" value="KAJ0192393.1"/>
    <property type="molecule type" value="Genomic_DNA"/>
</dbReference>
<dbReference type="InterPro" id="IPR046341">
    <property type="entry name" value="SET_dom_sf"/>
</dbReference>